<name>A0ACB9C936_9ASTR</name>
<protein>
    <submittedName>
        <fullName evidence="1">Uncharacterized protein</fullName>
    </submittedName>
</protein>
<dbReference type="EMBL" id="CM042038">
    <property type="protein sequence ID" value="KAI3730801.1"/>
    <property type="molecule type" value="Genomic_DNA"/>
</dbReference>
<evidence type="ECO:0000313" key="2">
    <source>
        <dbReference type="Proteomes" id="UP001056120"/>
    </source>
</evidence>
<dbReference type="Proteomes" id="UP001056120">
    <property type="component" value="Linkage Group LG21"/>
</dbReference>
<accession>A0ACB9C936</accession>
<organism evidence="1 2">
    <name type="scientific">Smallanthus sonchifolius</name>
    <dbReference type="NCBI Taxonomy" id="185202"/>
    <lineage>
        <taxon>Eukaryota</taxon>
        <taxon>Viridiplantae</taxon>
        <taxon>Streptophyta</taxon>
        <taxon>Embryophyta</taxon>
        <taxon>Tracheophyta</taxon>
        <taxon>Spermatophyta</taxon>
        <taxon>Magnoliopsida</taxon>
        <taxon>eudicotyledons</taxon>
        <taxon>Gunneridae</taxon>
        <taxon>Pentapetalae</taxon>
        <taxon>asterids</taxon>
        <taxon>campanulids</taxon>
        <taxon>Asterales</taxon>
        <taxon>Asteraceae</taxon>
        <taxon>Asteroideae</taxon>
        <taxon>Heliantheae alliance</taxon>
        <taxon>Millerieae</taxon>
        <taxon>Smallanthus</taxon>
    </lineage>
</organism>
<gene>
    <name evidence="1" type="ORF">L1987_61979</name>
</gene>
<sequence length="450" mass="51701">MENDEQTVLPVFYDVDPSDVRKQKRKYEEAFSKHEGGNKHKVESWRKALEKAGNISGWVTNDFANGHEAKCIKDIVDKVSSRLRQLPSTNVNKDLFGIETRLQDLKSMLETGSGGVRVVGIWGVGGGGKTTLASVVYKEISHLFEAHCFLQNIREESSKHGLETLQEKFLSVVLKTKVNLLSEIERTDMIKSRLCHKSVLVVLDDVDDLKQLEALAGSHDWFGEHHDNPEKWSRIWEEEDVVKLCDMGAVASSMVKLSLHKYSLYMLLMMFGNALEDRFMSLILPPQKPLVSGPTTGSFTLQLPHNWYRDFSGFWFNIDYICPLNCTIVIKHEMSSTDSQPDKDLWEEFDKNSESYEYRKVAYVPFASLMHIPWWNNSRYSKKNILFQIYGMWNPKVGLVPRKISKTGDSIDQRAIDCSEFGDEEYEDTKTFEIKDDSKSSNSIQIEWCH</sequence>
<evidence type="ECO:0000313" key="1">
    <source>
        <dbReference type="EMBL" id="KAI3730801.1"/>
    </source>
</evidence>
<reference evidence="2" key="1">
    <citation type="journal article" date="2022" name="Mol. Ecol. Resour.">
        <title>The genomes of chicory, endive, great burdock and yacon provide insights into Asteraceae palaeo-polyploidization history and plant inulin production.</title>
        <authorList>
            <person name="Fan W."/>
            <person name="Wang S."/>
            <person name="Wang H."/>
            <person name="Wang A."/>
            <person name="Jiang F."/>
            <person name="Liu H."/>
            <person name="Zhao H."/>
            <person name="Xu D."/>
            <person name="Zhang Y."/>
        </authorList>
    </citation>
    <scope>NUCLEOTIDE SEQUENCE [LARGE SCALE GENOMIC DNA]</scope>
    <source>
        <strain evidence="2">cv. Yunnan</strain>
    </source>
</reference>
<keyword evidence="2" id="KW-1185">Reference proteome</keyword>
<comment type="caution">
    <text evidence="1">The sequence shown here is derived from an EMBL/GenBank/DDBJ whole genome shotgun (WGS) entry which is preliminary data.</text>
</comment>
<proteinExistence type="predicted"/>
<reference evidence="1 2" key="2">
    <citation type="journal article" date="2022" name="Mol. Ecol. Resour.">
        <title>The genomes of chicory, endive, great burdock and yacon provide insights into Asteraceae paleo-polyploidization history and plant inulin production.</title>
        <authorList>
            <person name="Fan W."/>
            <person name="Wang S."/>
            <person name="Wang H."/>
            <person name="Wang A."/>
            <person name="Jiang F."/>
            <person name="Liu H."/>
            <person name="Zhao H."/>
            <person name="Xu D."/>
            <person name="Zhang Y."/>
        </authorList>
    </citation>
    <scope>NUCLEOTIDE SEQUENCE [LARGE SCALE GENOMIC DNA]</scope>
    <source>
        <strain evidence="2">cv. Yunnan</strain>
        <tissue evidence="1">Leaves</tissue>
    </source>
</reference>